<evidence type="ECO:0000259" key="2">
    <source>
        <dbReference type="Pfam" id="PF20155"/>
    </source>
</evidence>
<feature type="coiled-coil region" evidence="1">
    <location>
        <begin position="894"/>
        <end position="921"/>
    </location>
</feature>
<evidence type="ECO:0000313" key="3">
    <source>
        <dbReference type="EMBL" id="MEX6691266.1"/>
    </source>
</evidence>
<organism evidence="3 4">
    <name type="scientific">Danxiaibacter flavus</name>
    <dbReference type="NCBI Taxonomy" id="3049108"/>
    <lineage>
        <taxon>Bacteria</taxon>
        <taxon>Pseudomonadati</taxon>
        <taxon>Bacteroidota</taxon>
        <taxon>Chitinophagia</taxon>
        <taxon>Chitinophagales</taxon>
        <taxon>Chitinophagaceae</taxon>
        <taxon>Danxiaibacter</taxon>
    </lineage>
</organism>
<proteinExistence type="predicted"/>
<evidence type="ECO:0000256" key="1">
    <source>
        <dbReference type="SAM" id="Coils"/>
    </source>
</evidence>
<dbReference type="InterPro" id="IPR013491">
    <property type="entry name" value="Tape_meas_N"/>
</dbReference>
<reference evidence="3 4" key="1">
    <citation type="submission" date="2023-07" db="EMBL/GenBank/DDBJ databases">
        <authorList>
            <person name="Lian W.-H."/>
        </authorList>
    </citation>
    <scope>NUCLEOTIDE SEQUENCE [LARGE SCALE GENOMIC DNA]</scope>
    <source>
        <strain evidence="3 4">SYSU DXS3180</strain>
    </source>
</reference>
<feature type="coiled-coil region" evidence="1">
    <location>
        <begin position="517"/>
        <end position="544"/>
    </location>
</feature>
<name>A0ABV3ZN03_9BACT</name>
<keyword evidence="4" id="KW-1185">Reference proteome</keyword>
<dbReference type="EMBL" id="JAULBC010000015">
    <property type="protein sequence ID" value="MEX6691266.1"/>
    <property type="molecule type" value="Genomic_DNA"/>
</dbReference>
<accession>A0ABV3ZN03</accession>
<comment type="caution">
    <text evidence="3">The sequence shown here is derived from an EMBL/GenBank/DDBJ whole genome shotgun (WGS) entry which is preliminary data.</text>
</comment>
<protein>
    <submittedName>
        <fullName evidence="3">Tape measure protein</fullName>
    </submittedName>
</protein>
<dbReference type="NCBIfam" id="TIGR02675">
    <property type="entry name" value="tape_meas_nterm"/>
    <property type="match status" value="1"/>
</dbReference>
<sequence>MPVSIGGALEFDAVINMSQFGAQIRRIEAELQGIATTAKNSGAETERYLSKLATAAGAFFSLSAGKEFITNVANVRGEFQQLEVSFRTMLKSKEKADELMSEAVKLAATTPFDLQAVGQGAKQLLAYGFKAQDITKTLTMLGNVASGVSAPLGDIVYLYGTLQTQGRAYTKDIMQFTSRGIPIIDELAKQFGVTKDKVQELVEAGKVGFPEVEKAFQNMTGQGGLFFNLMQEQSKTITGLISNMKDSWSQMLNEIGKANEGTIASVIKLATSAIEHYQDVLDIIKVLIATYGAYKAAVIAATVAERIQGEMMVQRALAGAKLNTMQALGAVLTMNYQRAMDALNKTLLANPYAIVAAAIGTLIAAIVVYRKEVVSAKDATELLKDVHEKTADSYAEQEAKIRPYLEVLKEGNLTEQKRVDIYNKLKEIDPKIIEGINAKKLSYDQLADSVDKYLTNLRKQIAFEANESAYRASVQQENLIKKQIEKQQKLVEQYQKSANSTRKGPIIAGSGLGVGNVEDSFDKLAGANEELARLNSQLKYQEETTKKIGDDVKKVVKETTEDSAKNASAATVKNKAWYDAEIARLKDLQAPLAVASKEYKAYQAQIEKLQDELNPKAKHQEDQESKINTLLEARNSILERIKSVQRDATQSGLIKEQSEIDRINEKYENVIASVEEYNKKVTDFNTKNKTNVKGISLSDIDAINKAKQTEATNAQYKIDSENYLKSLSLKREAFEAFQKIQAEGNEEMTAVARDQYKDQIGDFNSYVDYLKSERSKLMAALAIGGPNVGISNSLLSINQQITEQETKDENDRKAKTIAMYRDLIHLAQSYSSQKAAIEKKYADLNGALDKQQDVIGKEEYDKRLTALKESKAAELAEVENSRLRQTEAYKIMGQDILSLTREQLKQRLDALRETLKRGTTTDKDGNNVLLTPQMKADLEGVIEQGEKFYGDTKEIFGVSVRQMEKIAGYGFDIGSGFQAIGDSLKDINPGLSDTLQTMGEIANVGANALTAVAGFASGNIAAGISGTIGFITGIIKLFSAAKQSQKKALEDLKKYQDDLIKGEIAYNELLRERQRTQEDISKLTVQELMQREKMLDIQKQQAQADYDRLLAQIQSSGQQITGAHTEKYGGFLGIARKTKVVNELAGLSGADYDQLEKLFTEGKLDDATKSWFQELQKVHDELKGIGEDAEAAQEELNQRYTGTTADSIVDGIVDGFSQGLDSAADFADNFQDLMKKAVLNSLKYQTLQKPLEDFYKQFAAATESDNMLTNDELNALQNTYSGIIDNAAQQFQKLQDITNLDFSSNTDTANSVKGAIKGMSEQQADLLAGQFGGMRMTLLDQLNVARQGLVSLQQIELNTSYILQVKDILYTMNRDGIKVK</sequence>
<dbReference type="Proteomes" id="UP001560573">
    <property type="component" value="Unassembled WGS sequence"/>
</dbReference>
<gene>
    <name evidence="3" type="ORF">QTN47_27400</name>
</gene>
<feature type="domain" description="Tape measure protein N-terminal" evidence="2">
    <location>
        <begin position="72"/>
        <end position="256"/>
    </location>
</feature>
<dbReference type="RefSeq" id="WP_369332682.1">
    <property type="nucleotide sequence ID" value="NZ_JAULBC010000015.1"/>
</dbReference>
<feature type="coiled-coil region" evidence="1">
    <location>
        <begin position="1052"/>
        <end position="1119"/>
    </location>
</feature>
<keyword evidence="1" id="KW-0175">Coiled coil</keyword>
<evidence type="ECO:0000313" key="4">
    <source>
        <dbReference type="Proteomes" id="UP001560573"/>
    </source>
</evidence>
<dbReference type="Pfam" id="PF20155">
    <property type="entry name" value="TMP_3"/>
    <property type="match status" value="1"/>
</dbReference>